<gene>
    <name evidence="1" type="ORF">PCIT_06270</name>
</gene>
<comment type="caution">
    <text evidence="1">The sequence shown here is derived from an EMBL/GenBank/DDBJ whole genome shotgun (WGS) entry which is preliminary data.</text>
</comment>
<organism evidence="1">
    <name type="scientific">Pseudoalteromonas citrea DSM 8771</name>
    <dbReference type="NCBI Taxonomy" id="1117314"/>
    <lineage>
        <taxon>Bacteria</taxon>
        <taxon>Pseudomonadati</taxon>
        <taxon>Pseudomonadota</taxon>
        <taxon>Gammaproteobacteria</taxon>
        <taxon>Alteromonadales</taxon>
        <taxon>Pseudoalteromonadaceae</taxon>
        <taxon>Pseudoalteromonas</taxon>
    </lineage>
</organism>
<proteinExistence type="predicted"/>
<dbReference type="AlphaFoldDB" id="U1KRC3"/>
<reference evidence="1" key="1">
    <citation type="journal article" date="2012" name="J. Bacteriol.">
        <title>Genome sequences of type strains of seven species of the marine bacterium Pseudoalteromonas.</title>
        <authorList>
            <person name="Xie B.B."/>
            <person name="Shu Y.L."/>
            <person name="Qin Q.L."/>
            <person name="Rong J.C."/>
            <person name="Zhang X.Y."/>
            <person name="Chen X.L."/>
            <person name="Shi M."/>
            <person name="He H.L."/>
            <person name="Zhou B.C."/>
            <person name="Zhang Y.Z."/>
        </authorList>
    </citation>
    <scope>NUCLEOTIDE SEQUENCE [LARGE SCALE GENOMIC DNA]</scope>
    <source>
        <strain evidence="1">NCIMB 1889</strain>
    </source>
</reference>
<accession>U1KRC3</accession>
<reference evidence="1" key="2">
    <citation type="submission" date="2013-04" db="EMBL/GenBank/DDBJ databases">
        <title>Genome sequence of Pseudoalteromonas citrea.</title>
        <authorList>
            <person name="Xie B.-B."/>
            <person name="Rong J.-C."/>
            <person name="Qin Q.-L."/>
            <person name="Shu Y.-L."/>
            <person name="Zhang Y.-Z."/>
        </authorList>
    </citation>
    <scope>NUCLEOTIDE SEQUENCE</scope>
    <source>
        <strain evidence="1">NCIMB 1889</strain>
    </source>
</reference>
<protein>
    <submittedName>
        <fullName evidence="1">Uncharacterized protein</fullName>
    </submittedName>
</protein>
<name>U1KRC3_9GAMM</name>
<sequence>MGPDLRQGDCGGVKVGDSDHGFGHGVMRQLKSLVRPHFCLPEFISGSRFLFCALALGGNWYGPWPSSRGRFGDGVMRLLKSLVRAQFCLPEFISGSRFCVAFLALGGNWHGP</sequence>
<evidence type="ECO:0000313" key="1">
    <source>
        <dbReference type="EMBL" id="ERG19534.1"/>
    </source>
</evidence>
<dbReference type="EMBL" id="AHBZ02000067">
    <property type="protein sequence ID" value="ERG19534.1"/>
    <property type="molecule type" value="Genomic_DNA"/>
</dbReference>